<name>A0A2G1QMA2_9HYPH</name>
<keyword evidence="3" id="KW-0949">S-adenosyl-L-methionine</keyword>
<evidence type="ECO:0000256" key="2">
    <source>
        <dbReference type="ARBA" id="ARBA00022679"/>
    </source>
</evidence>
<evidence type="ECO:0008006" key="6">
    <source>
        <dbReference type="Google" id="ProtNLM"/>
    </source>
</evidence>
<dbReference type="EMBL" id="PDVP01000007">
    <property type="protein sequence ID" value="PHP66622.1"/>
    <property type="molecule type" value="Genomic_DNA"/>
</dbReference>
<dbReference type="Gene3D" id="3.40.50.150">
    <property type="entry name" value="Vaccinia Virus protein VP39"/>
    <property type="match status" value="1"/>
</dbReference>
<dbReference type="GO" id="GO:0008168">
    <property type="term" value="F:methyltransferase activity"/>
    <property type="evidence" value="ECO:0007669"/>
    <property type="project" value="UniProtKB-KW"/>
</dbReference>
<dbReference type="OrthoDB" id="8049568at2"/>
<reference evidence="4 5" key="1">
    <citation type="submission" date="2017-10" db="EMBL/GenBank/DDBJ databases">
        <title>Sedimentibacterium mangrovi gen. nov., sp. nov., a novel member of family Phyllobacteriacea isolated from mangrove sediment.</title>
        <authorList>
            <person name="Liao H."/>
            <person name="Tian Y."/>
        </authorList>
    </citation>
    <scope>NUCLEOTIDE SEQUENCE [LARGE SCALE GENOMIC DNA]</scope>
    <source>
        <strain evidence="4 5">X9-2-2</strain>
    </source>
</reference>
<dbReference type="SUPFAM" id="SSF53335">
    <property type="entry name" value="S-adenosyl-L-methionine-dependent methyltransferases"/>
    <property type="match status" value="1"/>
</dbReference>
<dbReference type="CDD" id="cd02440">
    <property type="entry name" value="AdoMet_MTases"/>
    <property type="match status" value="1"/>
</dbReference>
<dbReference type="InterPro" id="IPR029063">
    <property type="entry name" value="SAM-dependent_MTases_sf"/>
</dbReference>
<evidence type="ECO:0000256" key="3">
    <source>
        <dbReference type="ARBA" id="ARBA00022691"/>
    </source>
</evidence>
<dbReference type="AlphaFoldDB" id="A0A2G1QMA2"/>
<dbReference type="RefSeq" id="WP_099306808.1">
    <property type="nucleotide sequence ID" value="NZ_PDVP01000007.1"/>
</dbReference>
<dbReference type="PANTHER" id="PTHR43464">
    <property type="entry name" value="METHYLTRANSFERASE"/>
    <property type="match status" value="1"/>
</dbReference>
<keyword evidence="5" id="KW-1185">Reference proteome</keyword>
<organism evidence="4 5">
    <name type="scientific">Zhengella mangrovi</name>
    <dbReference type="NCBI Taxonomy" id="1982044"/>
    <lineage>
        <taxon>Bacteria</taxon>
        <taxon>Pseudomonadati</taxon>
        <taxon>Pseudomonadota</taxon>
        <taxon>Alphaproteobacteria</taxon>
        <taxon>Hyphomicrobiales</taxon>
        <taxon>Notoacmeibacteraceae</taxon>
        <taxon>Zhengella</taxon>
    </lineage>
</organism>
<dbReference type="Pfam" id="PF13489">
    <property type="entry name" value="Methyltransf_23"/>
    <property type="match status" value="1"/>
</dbReference>
<protein>
    <recommendedName>
        <fullName evidence="6">Methyltransferase type 11</fullName>
    </recommendedName>
</protein>
<dbReference type="PANTHER" id="PTHR43464:SF19">
    <property type="entry name" value="UBIQUINONE BIOSYNTHESIS O-METHYLTRANSFERASE, MITOCHONDRIAL"/>
    <property type="match status" value="1"/>
</dbReference>
<sequence>MIQRVPDMTEPCKLCGSTRHETVSTKDRHGKPLTTILCLGCGIITNDPIPSDEDLAAFYRTDYRKDYKGADKPRMRQVWRNFQRLERHVQANRDVYAGRKRFLDLGSGSGEFSFLAKRMGMECQAVEPNEAYAAYSRDELGLDVATQTLEETVFADGSFDLIRLSHVLEHMRDPVRSLSVLRRWLSDDGVLYIEVPNIEQEAALKMHGKMFHFGHIFNYNPGTLRLAAGLAGLEELPAVRERNAETCGTFFVKAPASFVLPVDLEANARRMKAAMDAHNARRLPKPKDGTALGRFIAINRQRLSEVMAARRFATHRQIADHFGSRI</sequence>
<evidence type="ECO:0000313" key="4">
    <source>
        <dbReference type="EMBL" id="PHP66622.1"/>
    </source>
</evidence>
<accession>A0A2G1QMA2</accession>
<dbReference type="Proteomes" id="UP000221168">
    <property type="component" value="Unassembled WGS sequence"/>
</dbReference>
<evidence type="ECO:0000256" key="1">
    <source>
        <dbReference type="ARBA" id="ARBA00022603"/>
    </source>
</evidence>
<gene>
    <name evidence="4" type="ORF">CSC94_13135</name>
</gene>
<proteinExistence type="predicted"/>
<keyword evidence="2" id="KW-0808">Transferase</keyword>
<dbReference type="GO" id="GO:0032259">
    <property type="term" value="P:methylation"/>
    <property type="evidence" value="ECO:0007669"/>
    <property type="project" value="UniProtKB-KW"/>
</dbReference>
<keyword evidence="1" id="KW-0489">Methyltransferase</keyword>
<evidence type="ECO:0000313" key="5">
    <source>
        <dbReference type="Proteomes" id="UP000221168"/>
    </source>
</evidence>
<comment type="caution">
    <text evidence="4">The sequence shown here is derived from an EMBL/GenBank/DDBJ whole genome shotgun (WGS) entry which is preliminary data.</text>
</comment>